<name>A0A0A6DGD1_9PSED</name>
<dbReference type="AlphaFoldDB" id="A0A0A6DGD1"/>
<reference evidence="1 2" key="1">
    <citation type="submission" date="2014-10" db="EMBL/GenBank/DDBJ databases">
        <title>Draft genome sequence of Pseudomonas chlororaphis EA105.</title>
        <authorList>
            <person name="McCully L.M."/>
            <person name="Bitzer A.S."/>
            <person name="Spence C."/>
            <person name="Bais H."/>
            <person name="Silby M.W."/>
        </authorList>
    </citation>
    <scope>NUCLEOTIDE SEQUENCE [LARGE SCALE GENOMIC DNA]</scope>
    <source>
        <strain evidence="1 2">EA105</strain>
    </source>
</reference>
<accession>A0A0A6DGD1</accession>
<dbReference type="OrthoDB" id="9960160at2"/>
<gene>
    <name evidence="1" type="ORF">NZ35_01165</name>
</gene>
<proteinExistence type="predicted"/>
<protein>
    <submittedName>
        <fullName evidence="1">Uncharacterized protein</fullName>
    </submittedName>
</protein>
<organism evidence="1 2">
    <name type="scientific">Pseudomonas chlororaphis</name>
    <dbReference type="NCBI Taxonomy" id="587753"/>
    <lineage>
        <taxon>Bacteria</taxon>
        <taxon>Pseudomonadati</taxon>
        <taxon>Pseudomonadota</taxon>
        <taxon>Gammaproteobacteria</taxon>
        <taxon>Pseudomonadales</taxon>
        <taxon>Pseudomonadaceae</taxon>
        <taxon>Pseudomonas</taxon>
    </lineage>
</organism>
<dbReference type="Proteomes" id="UP000030564">
    <property type="component" value="Unassembled WGS sequence"/>
</dbReference>
<sequence>MSTIKKEPKSHFIKLLGKEDFNVFKPVGLSFLEAEFFRMEAHNHDGPYNFSLVVYDVEEYNQDEYCEGQLEGNAIACDGDHFSENGSGELRIILKPENVHWLRFFVSPFRFQAISHFEFYEPSGNLLKRIEGRSGWVDYKVPLQDMKTARIARVSIYFKIDFRAVVVDSFELGQWEQYP</sequence>
<dbReference type="EMBL" id="JSFK01000001">
    <property type="protein sequence ID" value="KHA74913.1"/>
    <property type="molecule type" value="Genomic_DNA"/>
</dbReference>
<comment type="caution">
    <text evidence="1">The sequence shown here is derived from an EMBL/GenBank/DDBJ whole genome shotgun (WGS) entry which is preliminary data.</text>
</comment>
<evidence type="ECO:0000313" key="1">
    <source>
        <dbReference type="EMBL" id="KHA74913.1"/>
    </source>
</evidence>
<evidence type="ECO:0000313" key="2">
    <source>
        <dbReference type="Proteomes" id="UP000030564"/>
    </source>
</evidence>
<dbReference type="PATRIC" id="fig|587753.9.peg.234"/>